<dbReference type="EMBL" id="SEYY01023138">
    <property type="protein sequence ID" value="KAB7495060.1"/>
    <property type="molecule type" value="Genomic_DNA"/>
</dbReference>
<feature type="non-terminal residue" evidence="1">
    <location>
        <position position="1"/>
    </location>
</feature>
<dbReference type="Proteomes" id="UP000326759">
    <property type="component" value="Unassembled WGS sequence"/>
</dbReference>
<evidence type="ECO:0000313" key="1">
    <source>
        <dbReference type="EMBL" id="KAB7495060.1"/>
    </source>
</evidence>
<organism evidence="1 2">
    <name type="scientific">Armadillidium nasatum</name>
    <dbReference type="NCBI Taxonomy" id="96803"/>
    <lineage>
        <taxon>Eukaryota</taxon>
        <taxon>Metazoa</taxon>
        <taxon>Ecdysozoa</taxon>
        <taxon>Arthropoda</taxon>
        <taxon>Crustacea</taxon>
        <taxon>Multicrustacea</taxon>
        <taxon>Malacostraca</taxon>
        <taxon>Eumalacostraca</taxon>
        <taxon>Peracarida</taxon>
        <taxon>Isopoda</taxon>
        <taxon>Oniscidea</taxon>
        <taxon>Crinocheta</taxon>
        <taxon>Armadillidiidae</taxon>
        <taxon>Armadillidium</taxon>
    </lineage>
</organism>
<reference evidence="1 2" key="1">
    <citation type="journal article" date="2019" name="PLoS Biol.">
        <title>Sex chromosomes control vertical transmission of feminizing Wolbachia symbionts in an isopod.</title>
        <authorList>
            <person name="Becking T."/>
            <person name="Chebbi M.A."/>
            <person name="Giraud I."/>
            <person name="Moumen B."/>
            <person name="Laverre T."/>
            <person name="Caubet Y."/>
            <person name="Peccoud J."/>
            <person name="Gilbert C."/>
            <person name="Cordaux R."/>
        </authorList>
    </citation>
    <scope>NUCLEOTIDE SEQUENCE [LARGE SCALE GENOMIC DNA]</scope>
    <source>
        <strain evidence="1">ANa2</strain>
        <tissue evidence="1">Whole body excluding digestive tract and cuticle</tissue>
    </source>
</reference>
<dbReference type="OrthoDB" id="5296287at2759"/>
<dbReference type="AlphaFoldDB" id="A0A5N5SMY1"/>
<gene>
    <name evidence="1" type="primary">CarT_0</name>
    <name evidence="1" type="ORF">Anas_13497</name>
</gene>
<keyword evidence="2" id="KW-1185">Reference proteome</keyword>
<name>A0A5N5SMY1_9CRUS</name>
<protein>
    <submittedName>
        <fullName evidence="1">Carcinine transporter</fullName>
    </submittedName>
</protein>
<proteinExistence type="predicted"/>
<sequence>YIYIYRIMPKSPRWLLSKGRIDECTEILVKIAKINGKEIEREILLKELKSVKSDEVHDFNLQIIIKT</sequence>
<comment type="caution">
    <text evidence="1">The sequence shown here is derived from an EMBL/GenBank/DDBJ whole genome shotgun (WGS) entry which is preliminary data.</text>
</comment>
<evidence type="ECO:0000313" key="2">
    <source>
        <dbReference type="Proteomes" id="UP000326759"/>
    </source>
</evidence>
<dbReference type="Gene3D" id="1.10.286.90">
    <property type="entry name" value="MFS transporter, transmembrane helix TM10b"/>
    <property type="match status" value="1"/>
</dbReference>
<accession>A0A5N5SMY1</accession>